<dbReference type="SMART" id="SM00847">
    <property type="entry name" value="HA2"/>
    <property type="match status" value="1"/>
</dbReference>
<dbReference type="InterPro" id="IPR056329">
    <property type="entry name" value="CON_HrpB"/>
</dbReference>
<dbReference type="AlphaFoldDB" id="A0A1M7FP72"/>
<evidence type="ECO:0000256" key="2">
    <source>
        <dbReference type="ARBA" id="ARBA00022801"/>
    </source>
</evidence>
<dbReference type="InterPro" id="IPR007502">
    <property type="entry name" value="Helicase-assoc_dom"/>
</dbReference>
<evidence type="ECO:0000313" key="9">
    <source>
        <dbReference type="Proteomes" id="UP000183974"/>
    </source>
</evidence>
<dbReference type="PIRSF" id="PIRSF005496">
    <property type="entry name" value="ATP_hel_hrpB"/>
    <property type="match status" value="1"/>
</dbReference>
<evidence type="ECO:0000259" key="7">
    <source>
        <dbReference type="PROSITE" id="PS51194"/>
    </source>
</evidence>
<dbReference type="CDD" id="cd18791">
    <property type="entry name" value="SF2_C_RHA"/>
    <property type="match status" value="1"/>
</dbReference>
<dbReference type="InterPro" id="IPR014001">
    <property type="entry name" value="Helicase_ATP-bd"/>
</dbReference>
<dbReference type="SMART" id="SM00487">
    <property type="entry name" value="DEXDc"/>
    <property type="match status" value="1"/>
</dbReference>
<dbReference type="GO" id="GO:0004386">
    <property type="term" value="F:helicase activity"/>
    <property type="evidence" value="ECO:0007669"/>
    <property type="project" value="UniProtKB-KW"/>
</dbReference>
<gene>
    <name evidence="8" type="ORF">SAMN05444398_10959</name>
</gene>
<name>A0A1M7FP72_9RHOB</name>
<dbReference type="SUPFAM" id="SSF52540">
    <property type="entry name" value="P-loop containing nucleoside triphosphate hydrolases"/>
    <property type="match status" value="1"/>
</dbReference>
<dbReference type="Pfam" id="PF08482">
    <property type="entry name" value="HrpB_C"/>
    <property type="match status" value="1"/>
</dbReference>
<dbReference type="GO" id="GO:0005524">
    <property type="term" value="F:ATP binding"/>
    <property type="evidence" value="ECO:0007669"/>
    <property type="project" value="UniProtKB-KW"/>
</dbReference>
<evidence type="ECO:0000256" key="4">
    <source>
        <dbReference type="ARBA" id="ARBA00022840"/>
    </source>
</evidence>
<dbReference type="SMART" id="SM00490">
    <property type="entry name" value="HELICc"/>
    <property type="match status" value="1"/>
</dbReference>
<evidence type="ECO:0000256" key="1">
    <source>
        <dbReference type="ARBA" id="ARBA00022741"/>
    </source>
</evidence>
<proteinExistence type="predicted"/>
<dbReference type="InterPro" id="IPR010225">
    <property type="entry name" value="HrpB"/>
</dbReference>
<dbReference type="InterPro" id="IPR027417">
    <property type="entry name" value="P-loop_NTPase"/>
</dbReference>
<dbReference type="Proteomes" id="UP000183974">
    <property type="component" value="Unassembled WGS sequence"/>
</dbReference>
<feature type="domain" description="Helicase ATP-binding" evidence="6">
    <location>
        <begin position="21"/>
        <end position="184"/>
    </location>
</feature>
<feature type="domain" description="Helicase C-terminal" evidence="7">
    <location>
        <begin position="208"/>
        <end position="376"/>
    </location>
</feature>
<dbReference type="EMBL" id="FRBR01000009">
    <property type="protein sequence ID" value="SHM05499.1"/>
    <property type="molecule type" value="Genomic_DNA"/>
</dbReference>
<dbReference type="STRING" id="337701.SAMN05444398_10959"/>
<dbReference type="Pfam" id="PF00270">
    <property type="entry name" value="DEAD"/>
    <property type="match status" value="1"/>
</dbReference>
<dbReference type="GO" id="GO:0016787">
    <property type="term" value="F:hydrolase activity"/>
    <property type="evidence" value="ECO:0007669"/>
    <property type="project" value="UniProtKB-KW"/>
</dbReference>
<dbReference type="InterPro" id="IPR013689">
    <property type="entry name" value="RNA_helicase_ATP-dep_HrpB_C"/>
</dbReference>
<dbReference type="InterPro" id="IPR001650">
    <property type="entry name" value="Helicase_C-like"/>
</dbReference>
<dbReference type="Gene3D" id="3.40.50.300">
    <property type="entry name" value="P-loop containing nucleotide triphosphate hydrolases"/>
    <property type="match status" value="2"/>
</dbReference>
<dbReference type="InterPro" id="IPR011545">
    <property type="entry name" value="DEAD/DEAH_box_helicase_dom"/>
</dbReference>
<feature type="region of interest" description="Disordered" evidence="5">
    <location>
        <begin position="796"/>
        <end position="824"/>
    </location>
</feature>
<dbReference type="Pfam" id="PF24473">
    <property type="entry name" value="CON_HrpB"/>
    <property type="match status" value="1"/>
</dbReference>
<dbReference type="Pfam" id="PF00271">
    <property type="entry name" value="Helicase_C"/>
    <property type="match status" value="1"/>
</dbReference>
<dbReference type="NCBIfam" id="TIGR01970">
    <property type="entry name" value="DEAH_box_HrpB"/>
    <property type="match status" value="1"/>
</dbReference>
<evidence type="ECO:0000259" key="6">
    <source>
        <dbReference type="PROSITE" id="PS51192"/>
    </source>
</evidence>
<evidence type="ECO:0000256" key="3">
    <source>
        <dbReference type="ARBA" id="ARBA00022806"/>
    </source>
</evidence>
<accession>A0A1M7FP72</accession>
<keyword evidence="4" id="KW-0067">ATP-binding</keyword>
<keyword evidence="2" id="KW-0378">Hydrolase</keyword>
<organism evidence="8 9">
    <name type="scientific">Roseovarius pacificus</name>
    <dbReference type="NCBI Taxonomy" id="337701"/>
    <lineage>
        <taxon>Bacteria</taxon>
        <taxon>Pseudomonadati</taxon>
        <taxon>Pseudomonadota</taxon>
        <taxon>Alphaproteobacteria</taxon>
        <taxon>Rhodobacterales</taxon>
        <taxon>Roseobacteraceae</taxon>
        <taxon>Roseovarius</taxon>
    </lineage>
</organism>
<dbReference type="PANTHER" id="PTHR43519:SF1">
    <property type="entry name" value="ATP-DEPENDENT RNA HELICASE HRPB"/>
    <property type="match status" value="1"/>
</dbReference>
<dbReference type="CDD" id="cd17990">
    <property type="entry name" value="DEXHc_HrpB"/>
    <property type="match status" value="1"/>
</dbReference>
<sequence length="824" mass="90237">MTDNVAMTKNLPIHDAIAPLIAALRDHGRAVLQAPPGAGKTTVVPLEMLHAGLTKGRILMLEPRRLAARAAAERMAHTLNEHPGQTVGYRVRGDAKISKSTQIEVVTEGILTRMIQSDPELTGVGAVIFDEFHERSLNADLGLALCLEVAGALRDDLILLAMSATLDAEPVAELMGGAPVITSQGRSFPVETRWLDRPVPKQTRYETALTDLVIRAVSETEGGVLVFLPGEGEIRRVEALLQGRLPEDCHIRPLFGAMDFARQRAAIAPAADGRKIVLATSIAETSLTIEDIRVVVDGGRARRARFDPGSGMSRLVTEPVTRAEATQRAGRAGRVAEGTCYRLWTKGEEGALHAYPPAEIEAADLAGLALELAVWRATPDELAFLTPPNPGVYAEAQALLRMLGALDEQNRITTHGKAIAALPLHPRLAHMMAKAGPEGAMLAALLSDRDPLSRGAPVDLALRLTALKDLRTYEQRHPHAVNRGALERIKSEAKRLARQANPAGPVSLSDAEMAALAYPDRVGLRRKGDAPRYVLSGGKGAVMPEGDDLSGTRLIVATDLDGNPREARIRQAIAITESELCTQFSDQIEWHDVCLWDKRERRVIARRQERFGAIVLDDRIWKDAPPEETARAMLDGVRDLGLNWSDAAKRFAARVELIRAAGKNLPEMTETALLDDLERWLLPYLGKVKTAQEWKKFDMLDALRAHLDYEQMQLLDALAPAYFTTPLGRKIPIDYGGEAPEISLRLQEMFGQTTHPLVGRTPLRVTLLSPAGRPVQTTTDIPGFWASSYGDVRKDMRGRYPKHPWPEDPTQADPTLRAKRRNSG</sequence>
<evidence type="ECO:0000256" key="5">
    <source>
        <dbReference type="SAM" id="MobiDB-lite"/>
    </source>
</evidence>
<protein>
    <submittedName>
        <fullName evidence="8">ATP-dependent helicase HrpB</fullName>
    </submittedName>
</protein>
<dbReference type="PROSITE" id="PS51194">
    <property type="entry name" value="HELICASE_CTER"/>
    <property type="match status" value="1"/>
</dbReference>
<keyword evidence="3 8" id="KW-0347">Helicase</keyword>
<dbReference type="PROSITE" id="PS51192">
    <property type="entry name" value="HELICASE_ATP_BIND_1"/>
    <property type="match status" value="1"/>
</dbReference>
<keyword evidence="1" id="KW-0547">Nucleotide-binding</keyword>
<evidence type="ECO:0000313" key="8">
    <source>
        <dbReference type="EMBL" id="SHM05499.1"/>
    </source>
</evidence>
<dbReference type="FunFam" id="3.40.50.300:FF:002125">
    <property type="entry name" value="ATP-dependent helicase HrpB"/>
    <property type="match status" value="1"/>
</dbReference>
<dbReference type="PANTHER" id="PTHR43519">
    <property type="entry name" value="ATP-DEPENDENT RNA HELICASE HRPB"/>
    <property type="match status" value="1"/>
</dbReference>
<dbReference type="GO" id="GO:0003676">
    <property type="term" value="F:nucleic acid binding"/>
    <property type="evidence" value="ECO:0007669"/>
    <property type="project" value="InterPro"/>
</dbReference>
<keyword evidence="9" id="KW-1185">Reference proteome</keyword>
<dbReference type="Gene3D" id="1.20.120.1080">
    <property type="match status" value="1"/>
</dbReference>
<dbReference type="InterPro" id="IPR049614">
    <property type="entry name" value="HrpB_DEXH"/>
</dbReference>
<reference evidence="8 9" key="1">
    <citation type="submission" date="2016-11" db="EMBL/GenBank/DDBJ databases">
        <authorList>
            <person name="Jaros S."/>
            <person name="Januszkiewicz K."/>
            <person name="Wedrychowicz H."/>
        </authorList>
    </citation>
    <scope>NUCLEOTIDE SEQUENCE [LARGE SCALE GENOMIC DNA]</scope>
    <source>
        <strain evidence="8 9">DSM 29589</strain>
    </source>
</reference>